<accession>A0A8H6YGI5</accession>
<keyword evidence="2" id="KW-1185">Reference proteome</keyword>
<dbReference type="EMBL" id="JACAZH010000009">
    <property type="protein sequence ID" value="KAF7358712.1"/>
    <property type="molecule type" value="Genomic_DNA"/>
</dbReference>
<comment type="caution">
    <text evidence="1">The sequence shown here is derived from an EMBL/GenBank/DDBJ whole genome shotgun (WGS) entry which is preliminary data.</text>
</comment>
<organism evidence="1 2">
    <name type="scientific">Mycena sanguinolenta</name>
    <dbReference type="NCBI Taxonomy" id="230812"/>
    <lineage>
        <taxon>Eukaryota</taxon>
        <taxon>Fungi</taxon>
        <taxon>Dikarya</taxon>
        <taxon>Basidiomycota</taxon>
        <taxon>Agaricomycotina</taxon>
        <taxon>Agaricomycetes</taxon>
        <taxon>Agaricomycetidae</taxon>
        <taxon>Agaricales</taxon>
        <taxon>Marasmiineae</taxon>
        <taxon>Mycenaceae</taxon>
        <taxon>Mycena</taxon>
    </lineage>
</organism>
<sequence>MNENHAKLYQVLRRSYRVPPPAPIAQEVITGEPILPPELEREIFELAAAIPNYWTNQHVGDMALILPQVCRRAQSWIEPLIYERIALSKPTMDNYNFERRLQLFLQTINTRPANFFAANVKYLYFGPSVQLPIIQHVLSVCTGVVSVGCHHPYDSIADSLAPLPLQRLLLSQLMLPIELPPWTASLTHLGLSDTVPNNHPQIFRTFPALTHFAVDFETVKLDSLIRTIQSLLIAGPHLQCLVLTANRADSRRISQRLFQEKFRDTRFSLFGLMSIESGWYRGRRVGDLFEEAEAHLKV</sequence>
<name>A0A8H6YGI5_9AGAR</name>
<dbReference type="OrthoDB" id="2913000at2759"/>
<dbReference type="AlphaFoldDB" id="A0A8H6YGI5"/>
<evidence type="ECO:0000313" key="1">
    <source>
        <dbReference type="EMBL" id="KAF7358712.1"/>
    </source>
</evidence>
<gene>
    <name evidence="1" type="ORF">MSAN_01210200</name>
</gene>
<proteinExistence type="predicted"/>
<dbReference type="Proteomes" id="UP000623467">
    <property type="component" value="Unassembled WGS sequence"/>
</dbReference>
<protein>
    <submittedName>
        <fullName evidence="1">Zn(2)-C6 fungal-type domain-containing protein</fullName>
    </submittedName>
</protein>
<evidence type="ECO:0000313" key="2">
    <source>
        <dbReference type="Proteomes" id="UP000623467"/>
    </source>
</evidence>
<reference evidence="1" key="1">
    <citation type="submission" date="2020-05" db="EMBL/GenBank/DDBJ databases">
        <title>Mycena genomes resolve the evolution of fungal bioluminescence.</title>
        <authorList>
            <person name="Tsai I.J."/>
        </authorList>
    </citation>
    <scope>NUCLEOTIDE SEQUENCE</scope>
    <source>
        <strain evidence="1">160909Yilan</strain>
    </source>
</reference>